<dbReference type="RefSeq" id="WP_167833046.1">
    <property type="nucleotide sequence ID" value="NZ_JAAVUM010000009.1"/>
</dbReference>
<name>A0A846TLX6_9BACI</name>
<keyword evidence="1" id="KW-0472">Membrane</keyword>
<evidence type="ECO:0000313" key="3">
    <source>
        <dbReference type="Proteomes" id="UP000587942"/>
    </source>
</evidence>
<keyword evidence="1" id="KW-0812">Transmembrane</keyword>
<reference evidence="2 3" key="1">
    <citation type="submission" date="2020-03" db="EMBL/GenBank/DDBJ databases">
        <authorList>
            <person name="Sun Q."/>
        </authorList>
    </citation>
    <scope>NUCLEOTIDE SEQUENCE [LARGE SCALE GENOMIC DNA]</scope>
    <source>
        <strain evidence="2 3">KACC 21451</strain>
    </source>
</reference>
<dbReference type="AlphaFoldDB" id="A0A846TLX6"/>
<comment type="caution">
    <text evidence="2">The sequence shown here is derived from an EMBL/GenBank/DDBJ whole genome shotgun (WGS) entry which is preliminary data.</text>
</comment>
<keyword evidence="1" id="KW-1133">Transmembrane helix</keyword>
<feature type="transmembrane region" description="Helical" evidence="1">
    <location>
        <begin position="196"/>
        <end position="213"/>
    </location>
</feature>
<accession>A0A846TLX6</accession>
<gene>
    <name evidence="2" type="ORF">GWK17_14380</name>
</gene>
<sequence>MKRVFLLLVAMVLMGFGSIEVNRHVPPEVFETAMDNYQEFLSFVINDGNPEDWKIGQFVADHQLVIDNKLNIAIRPLNQWVAPVLYNGLIIGPMRVNKSSEGRYEIVEFGFSRSTSLLQLKPDEYFLSNMQYDLELGYTPSRDYIRPFGGKAARLFDEWGVDAEGIPLTEFEVLIKQHLKETYPDRFPEKKPLSRYYLLALIPIILIPLAVVLRKNKQSDKAG</sequence>
<organism evidence="2 3">
    <name type="scientific">Mesobacillus selenatarsenatis</name>
    <dbReference type="NCBI Taxonomy" id="388741"/>
    <lineage>
        <taxon>Bacteria</taxon>
        <taxon>Bacillati</taxon>
        <taxon>Bacillota</taxon>
        <taxon>Bacilli</taxon>
        <taxon>Bacillales</taxon>
        <taxon>Bacillaceae</taxon>
        <taxon>Mesobacillus</taxon>
    </lineage>
</organism>
<evidence type="ECO:0000313" key="2">
    <source>
        <dbReference type="EMBL" id="NKE06642.1"/>
    </source>
</evidence>
<dbReference type="EMBL" id="JAAVUM010000009">
    <property type="protein sequence ID" value="NKE06642.1"/>
    <property type="molecule type" value="Genomic_DNA"/>
</dbReference>
<proteinExistence type="predicted"/>
<protein>
    <submittedName>
        <fullName evidence="2">Uncharacterized protein</fullName>
    </submittedName>
</protein>
<evidence type="ECO:0000256" key="1">
    <source>
        <dbReference type="SAM" id="Phobius"/>
    </source>
</evidence>
<dbReference type="Proteomes" id="UP000587942">
    <property type="component" value="Unassembled WGS sequence"/>
</dbReference>